<dbReference type="Proteomes" id="UP001150603">
    <property type="component" value="Unassembled WGS sequence"/>
</dbReference>
<sequence>MSESESEMATDGGLQHGAAQRGESRDSAESLPRQSLQAQHRPNALGLYQTPTPSPQASPAPEKKTQRKSSLSMIKNLFRRRNHSRSRSDTSTEHVHRSFNSVSTESSPPTPGEGTPKLSLAESLPPIGDSQNIEAVVAKHHSVEPTAKAPTPSSLRRIAVTKRARSVTWQSQVDGETTGPTSPVPSTNGNKSRPGDSPFKISPPPPGISLAREVTGVSHGSSRWAQGRAMAAKVKAYYHRHAQVSETAVILSSRAVVRRERASQGAFATKYNEATCRKYRQGSQEWTEMWLALTKRGLLFYLTSSKRPTVQVFFPPYISVAPHVSLFSTLDFSIAITYHSRHEVDGKKARSKRAKDKKAKETKVPQKTISDDMEDDADSKEDSVRVVVIKFPSPQIAHAWYREIGRLLLIGRELFPQNFLGLMSLAAQPAPDSIMVNIPELGIKVQVKLGRHNSELSQLLSAGIEDSALRRQWRCETTTVWHVRRDVVNALLSDPVVGPRMGEWLNAESMGLLTIGMAWRRFDRLEWVMPCASTIEQTDLLTRSANEMVVGPQMLEGTHSLEMRILQHYPDTVNVDERQVAEPLAV</sequence>
<reference evidence="1" key="1">
    <citation type="submission" date="2022-07" db="EMBL/GenBank/DDBJ databases">
        <title>Phylogenomic reconstructions and comparative analyses of Kickxellomycotina fungi.</title>
        <authorList>
            <person name="Reynolds N.K."/>
            <person name="Stajich J.E."/>
            <person name="Barry K."/>
            <person name="Grigoriev I.V."/>
            <person name="Crous P."/>
            <person name="Smith M.E."/>
        </authorList>
    </citation>
    <scope>NUCLEOTIDE SEQUENCE</scope>
    <source>
        <strain evidence="1">NRRL 5244</strain>
    </source>
</reference>
<feature type="non-terminal residue" evidence="1">
    <location>
        <position position="586"/>
    </location>
</feature>
<evidence type="ECO:0000313" key="2">
    <source>
        <dbReference type="Proteomes" id="UP001150603"/>
    </source>
</evidence>
<evidence type="ECO:0000313" key="1">
    <source>
        <dbReference type="EMBL" id="KAJ1939357.1"/>
    </source>
</evidence>
<keyword evidence="2" id="KW-1185">Reference proteome</keyword>
<gene>
    <name evidence="1" type="ORF">FBU59_004151</name>
</gene>
<accession>A0ACC1J6C5</accession>
<proteinExistence type="predicted"/>
<name>A0ACC1J6C5_9FUNG</name>
<organism evidence="1 2">
    <name type="scientific">Linderina macrospora</name>
    <dbReference type="NCBI Taxonomy" id="4868"/>
    <lineage>
        <taxon>Eukaryota</taxon>
        <taxon>Fungi</taxon>
        <taxon>Fungi incertae sedis</taxon>
        <taxon>Zoopagomycota</taxon>
        <taxon>Kickxellomycotina</taxon>
        <taxon>Kickxellomycetes</taxon>
        <taxon>Kickxellales</taxon>
        <taxon>Kickxellaceae</taxon>
        <taxon>Linderina</taxon>
    </lineage>
</organism>
<protein>
    <submittedName>
        <fullName evidence="1">Uncharacterized protein</fullName>
    </submittedName>
</protein>
<dbReference type="EMBL" id="JANBPW010002874">
    <property type="protein sequence ID" value="KAJ1939357.1"/>
    <property type="molecule type" value="Genomic_DNA"/>
</dbReference>
<comment type="caution">
    <text evidence="1">The sequence shown here is derived from an EMBL/GenBank/DDBJ whole genome shotgun (WGS) entry which is preliminary data.</text>
</comment>